<comment type="caution">
    <text evidence="1">The sequence shown here is derived from an EMBL/GenBank/DDBJ whole genome shotgun (WGS) entry which is preliminary data.</text>
</comment>
<dbReference type="AlphaFoldDB" id="A0A9Q1FD89"/>
<name>A0A9Q1FD89_SYNKA</name>
<accession>A0A9Q1FD89</accession>
<gene>
    <name evidence="1" type="ORF">SKAU_G00190020</name>
</gene>
<dbReference type="Proteomes" id="UP001152622">
    <property type="component" value="Chromosome 6"/>
</dbReference>
<proteinExistence type="predicted"/>
<evidence type="ECO:0000313" key="1">
    <source>
        <dbReference type="EMBL" id="KAJ8356208.1"/>
    </source>
</evidence>
<dbReference type="EMBL" id="JAINUF010000006">
    <property type="protein sequence ID" value="KAJ8356208.1"/>
    <property type="molecule type" value="Genomic_DNA"/>
</dbReference>
<protein>
    <submittedName>
        <fullName evidence="1">Uncharacterized protein</fullName>
    </submittedName>
</protein>
<keyword evidence="2" id="KW-1185">Reference proteome</keyword>
<reference evidence="1" key="1">
    <citation type="journal article" date="2023" name="Science">
        <title>Genome structures resolve the early diversification of teleost fishes.</title>
        <authorList>
            <person name="Parey E."/>
            <person name="Louis A."/>
            <person name="Montfort J."/>
            <person name="Bouchez O."/>
            <person name="Roques C."/>
            <person name="Iampietro C."/>
            <person name="Lluch J."/>
            <person name="Castinel A."/>
            <person name="Donnadieu C."/>
            <person name="Desvignes T."/>
            <person name="Floi Bucao C."/>
            <person name="Jouanno E."/>
            <person name="Wen M."/>
            <person name="Mejri S."/>
            <person name="Dirks R."/>
            <person name="Jansen H."/>
            <person name="Henkel C."/>
            <person name="Chen W.J."/>
            <person name="Zahm M."/>
            <person name="Cabau C."/>
            <person name="Klopp C."/>
            <person name="Thompson A.W."/>
            <person name="Robinson-Rechavi M."/>
            <person name="Braasch I."/>
            <person name="Lecointre G."/>
            <person name="Bobe J."/>
            <person name="Postlethwait J.H."/>
            <person name="Berthelot C."/>
            <person name="Roest Crollius H."/>
            <person name="Guiguen Y."/>
        </authorList>
    </citation>
    <scope>NUCLEOTIDE SEQUENCE</scope>
    <source>
        <strain evidence="1">WJC10195</strain>
    </source>
</reference>
<evidence type="ECO:0000313" key="2">
    <source>
        <dbReference type="Proteomes" id="UP001152622"/>
    </source>
</evidence>
<organism evidence="1 2">
    <name type="scientific">Synaphobranchus kaupii</name>
    <name type="common">Kaup's arrowtooth eel</name>
    <dbReference type="NCBI Taxonomy" id="118154"/>
    <lineage>
        <taxon>Eukaryota</taxon>
        <taxon>Metazoa</taxon>
        <taxon>Chordata</taxon>
        <taxon>Craniata</taxon>
        <taxon>Vertebrata</taxon>
        <taxon>Euteleostomi</taxon>
        <taxon>Actinopterygii</taxon>
        <taxon>Neopterygii</taxon>
        <taxon>Teleostei</taxon>
        <taxon>Anguilliformes</taxon>
        <taxon>Synaphobranchidae</taxon>
        <taxon>Synaphobranchus</taxon>
    </lineage>
</organism>
<sequence>MVDSSNPSYWIQTHCIQYEGFDGSTMERGTSAHRLTMPLLHQPALISRLPLDFAFSLRLPLSSDGLFSHTPSTESPTRGAVATLAGVDTVSCSPPSSALRGLNVGGFAFVDVAVCLQLAFRRWRQVDASLLPAPVRCFCSEVELR</sequence>